<protein>
    <submittedName>
        <fullName evidence="1">Lipoprotein</fullName>
    </submittedName>
</protein>
<dbReference type="Gene3D" id="2.50.20.20">
    <property type="match status" value="1"/>
</dbReference>
<sequence length="285" mass="30134">MTERQRPGATSARARPKGTILAAGLLVCVCVTGCADVAAEDARAVADPVQTLRQAPDVLLEAGSAQARTSMEMATGGTRVKIRGTGVYDFRGQRGQLTLVLPQQPTGTAEHLPITEILTPGALFMKNRGAGVPADKWVRIDTASLVDGNLVTGGATDPYAAAEVLRGTRTAIFVGRTEIFGVAVRHYRGTADLALAAKNASAADAVALKAAAKGFATPLVPFDVYLDDQGRIRKIRQRFAFVNGQRNRAVAVHSTTHLYAFGIPVTVTLPRAQDIYTGRIAEKQG</sequence>
<proteinExistence type="predicted"/>
<evidence type="ECO:0000313" key="2">
    <source>
        <dbReference type="Proteomes" id="UP001501005"/>
    </source>
</evidence>
<organism evidence="1 2">
    <name type="scientific">Streptomyces thermoalcalitolerans</name>
    <dbReference type="NCBI Taxonomy" id="65605"/>
    <lineage>
        <taxon>Bacteria</taxon>
        <taxon>Bacillati</taxon>
        <taxon>Actinomycetota</taxon>
        <taxon>Actinomycetes</taxon>
        <taxon>Kitasatosporales</taxon>
        <taxon>Streptomycetaceae</taxon>
        <taxon>Streptomyces</taxon>
    </lineage>
</organism>
<name>A0ABN1NYY1_9ACTN</name>
<comment type="caution">
    <text evidence="1">The sequence shown here is derived from an EMBL/GenBank/DDBJ whole genome shotgun (WGS) entry which is preliminary data.</text>
</comment>
<evidence type="ECO:0000313" key="1">
    <source>
        <dbReference type="EMBL" id="GAA0919770.1"/>
    </source>
</evidence>
<keyword evidence="1" id="KW-0449">Lipoprotein</keyword>
<accession>A0ABN1NYY1</accession>
<dbReference type="SUPFAM" id="SSF89392">
    <property type="entry name" value="Prokaryotic lipoproteins and lipoprotein localization factors"/>
    <property type="match status" value="1"/>
</dbReference>
<dbReference type="EMBL" id="BAAAHG010000033">
    <property type="protein sequence ID" value="GAA0919770.1"/>
    <property type="molecule type" value="Genomic_DNA"/>
</dbReference>
<dbReference type="InterPro" id="IPR029046">
    <property type="entry name" value="LolA/LolB/LppX"/>
</dbReference>
<dbReference type="RefSeq" id="WP_344051294.1">
    <property type="nucleotide sequence ID" value="NZ_BAAAHG010000033.1"/>
</dbReference>
<keyword evidence="2" id="KW-1185">Reference proteome</keyword>
<reference evidence="1 2" key="1">
    <citation type="journal article" date="2019" name="Int. J. Syst. Evol. Microbiol.">
        <title>The Global Catalogue of Microorganisms (GCM) 10K type strain sequencing project: providing services to taxonomists for standard genome sequencing and annotation.</title>
        <authorList>
            <consortium name="The Broad Institute Genomics Platform"/>
            <consortium name="The Broad Institute Genome Sequencing Center for Infectious Disease"/>
            <person name="Wu L."/>
            <person name="Ma J."/>
        </authorList>
    </citation>
    <scope>NUCLEOTIDE SEQUENCE [LARGE SCALE GENOMIC DNA]</scope>
    <source>
        <strain evidence="1 2">JCM 10673</strain>
    </source>
</reference>
<dbReference type="Proteomes" id="UP001501005">
    <property type="component" value="Unassembled WGS sequence"/>
</dbReference>
<gene>
    <name evidence="1" type="ORF">GCM10009549_38030</name>
</gene>